<keyword evidence="2" id="KW-1185">Reference proteome</keyword>
<dbReference type="InterPro" id="IPR019658">
    <property type="entry name" value="DUF2515"/>
</dbReference>
<evidence type="ECO:0000313" key="1">
    <source>
        <dbReference type="EMBL" id="MBM7840204.1"/>
    </source>
</evidence>
<organism evidence="1 2">
    <name type="scientific">Shouchella xiaoxiensis</name>
    <dbReference type="NCBI Taxonomy" id="766895"/>
    <lineage>
        <taxon>Bacteria</taxon>
        <taxon>Bacillati</taxon>
        <taxon>Bacillota</taxon>
        <taxon>Bacilli</taxon>
        <taxon>Bacillales</taxon>
        <taxon>Bacillaceae</taxon>
        <taxon>Shouchella</taxon>
    </lineage>
</organism>
<comment type="caution">
    <text evidence="1">The sequence shown here is derived from an EMBL/GenBank/DDBJ whole genome shotgun (WGS) entry which is preliminary data.</text>
</comment>
<accession>A0ABS2T0G4</accession>
<proteinExistence type="predicted"/>
<dbReference type="Pfam" id="PF10720">
    <property type="entry name" value="DUF2515"/>
    <property type="match status" value="1"/>
</dbReference>
<dbReference type="Proteomes" id="UP001179280">
    <property type="component" value="Unassembled WGS sequence"/>
</dbReference>
<dbReference type="RefSeq" id="WP_204467729.1">
    <property type="nucleotide sequence ID" value="NZ_JAFBCV010000012.1"/>
</dbReference>
<dbReference type="EMBL" id="JAFBCV010000012">
    <property type="protein sequence ID" value="MBM7840204.1"/>
    <property type="molecule type" value="Genomic_DNA"/>
</dbReference>
<sequence length="298" mass="35496">MNGLINYFNVDNIARTKAYENFGREHPEIRWARLAGMVSRNAGWNMTDLTSVEFQTLLHRAKRQQIGWIYERANWLIFEDAYPQLILYAKAKKDNCFSSDEFEKWHISRFMTEEWQRFWEERDENRLMQALIINEQYVVQTRLLDDIVMEGFFHSFFYKLEEFAHLSHVIFPSQAGLLYGETVTTFADPVARIKLGKRLASLLYHPDLSFSFMKFADSTEPIGTRKEYKKARAALPLRFVYPRYRHQESIKTDWYCKQDDAKIEALFSSVRIKPKIINELRTDAELQILCWLKQKTTK</sequence>
<protein>
    <recommendedName>
        <fullName evidence="3">YppC</fullName>
    </recommendedName>
</protein>
<name>A0ABS2T0G4_9BACI</name>
<evidence type="ECO:0008006" key="3">
    <source>
        <dbReference type="Google" id="ProtNLM"/>
    </source>
</evidence>
<reference evidence="1" key="1">
    <citation type="submission" date="2021-01" db="EMBL/GenBank/DDBJ databases">
        <title>Genomic Encyclopedia of Type Strains, Phase IV (KMG-IV): sequencing the most valuable type-strain genomes for metagenomic binning, comparative biology and taxonomic classification.</title>
        <authorList>
            <person name="Goeker M."/>
        </authorList>
    </citation>
    <scope>NUCLEOTIDE SEQUENCE</scope>
    <source>
        <strain evidence="1">DSM 21943</strain>
    </source>
</reference>
<gene>
    <name evidence="1" type="ORF">JOC54_003484</name>
</gene>
<evidence type="ECO:0000313" key="2">
    <source>
        <dbReference type="Proteomes" id="UP001179280"/>
    </source>
</evidence>